<dbReference type="InterPro" id="IPR059003">
    <property type="entry name" value="At1g61900_C"/>
</dbReference>
<feature type="signal peptide" evidence="2">
    <location>
        <begin position="1"/>
        <end position="35"/>
    </location>
</feature>
<dbReference type="PANTHER" id="PTHR33831">
    <property type="entry name" value="GPI-ANCHORED PROTEIN"/>
    <property type="match status" value="1"/>
</dbReference>
<evidence type="ECO:0000256" key="2">
    <source>
        <dbReference type="SAM" id="SignalP"/>
    </source>
</evidence>
<dbReference type="InterPro" id="IPR043891">
    <property type="entry name" value="SPARK"/>
</dbReference>
<keyword evidence="2" id="KW-0732">Signal</keyword>
<gene>
    <name evidence="5" type="ORF">CSSPJE1EN1_LOCUS13128</name>
</gene>
<sequence>MKGAGGIMASVCFGGGSSSLQRRILLFLLLPRLLCQVGCLAGHHSLLRASHQLSSSPSFEPTWPPSMSPSSPSAADSSPPPPFALPPSYVPSEGPSQLFPFMAPSPLVVPVIGNPSPPMLTGHCPLNFSTVEETLIRTAGDCPAPLARYVGSVICCPQLETLMRITLGQHSLASGTLALNSTDANFCFSDTLSLLISLGANSSLAKLCSVQPANLTGGLCPVRTVHDFVQLVNTSHFLEACQSIDPLKECTEEPVCQPVLNNIGIQMAGSLVNGSGQVNQTLTPGQQQVVNDCQNVALSWLTSRLGPEKANSMLRNLISCKVNTECPLVFNEPIAVAKACDCTDAPSNITCCTALNSYLSDLQQQMLITNLQALHCVTYLASVLQNMSVSADIYSLCQIELNAFSLQGKFLLVQYVWCLLSSLPSDIESNVSSIDFTCDLNDNIAAPWPQTALDTLSHCTPVALPALPETNGASVCRVSNYRILISIILMQLIVFFSYLNF</sequence>
<evidence type="ECO:0000313" key="6">
    <source>
        <dbReference type="Proteomes" id="UP001497444"/>
    </source>
</evidence>
<feature type="compositionally biased region" description="Low complexity" evidence="1">
    <location>
        <begin position="68"/>
        <end position="77"/>
    </location>
</feature>
<evidence type="ECO:0000256" key="1">
    <source>
        <dbReference type="SAM" id="MobiDB-lite"/>
    </source>
</evidence>
<dbReference type="EMBL" id="OZ020114">
    <property type="protein sequence ID" value="CAK9267650.1"/>
    <property type="molecule type" value="Genomic_DNA"/>
</dbReference>
<dbReference type="InterPro" id="IPR040336">
    <property type="entry name" value="At1g61900-like"/>
</dbReference>
<dbReference type="Proteomes" id="UP001497444">
    <property type="component" value="Chromosome 19"/>
</dbReference>
<protein>
    <recommendedName>
        <fullName evidence="7">SPARK domain-containing protein</fullName>
    </recommendedName>
</protein>
<feature type="region of interest" description="Disordered" evidence="1">
    <location>
        <begin position="58"/>
        <end position="87"/>
    </location>
</feature>
<evidence type="ECO:0008006" key="7">
    <source>
        <dbReference type="Google" id="ProtNLM"/>
    </source>
</evidence>
<feature type="compositionally biased region" description="Pro residues" evidence="1">
    <location>
        <begin position="78"/>
        <end position="87"/>
    </location>
</feature>
<evidence type="ECO:0000259" key="3">
    <source>
        <dbReference type="Pfam" id="PF19160"/>
    </source>
</evidence>
<feature type="domain" description="At1g61900-like C-terminal" evidence="4">
    <location>
        <begin position="325"/>
        <end position="398"/>
    </location>
</feature>
<accession>A0ABP0WLB1</accession>
<evidence type="ECO:0000313" key="5">
    <source>
        <dbReference type="EMBL" id="CAK9267650.1"/>
    </source>
</evidence>
<keyword evidence="6" id="KW-1185">Reference proteome</keyword>
<dbReference type="Pfam" id="PF26584">
    <property type="entry name" value="At1g61900"/>
    <property type="match status" value="1"/>
</dbReference>
<feature type="domain" description="SPARK" evidence="3">
    <location>
        <begin position="122"/>
        <end position="270"/>
    </location>
</feature>
<dbReference type="Pfam" id="PF19160">
    <property type="entry name" value="SPARK"/>
    <property type="match status" value="1"/>
</dbReference>
<organism evidence="5 6">
    <name type="scientific">Sphagnum jensenii</name>
    <dbReference type="NCBI Taxonomy" id="128206"/>
    <lineage>
        <taxon>Eukaryota</taxon>
        <taxon>Viridiplantae</taxon>
        <taxon>Streptophyta</taxon>
        <taxon>Embryophyta</taxon>
        <taxon>Bryophyta</taxon>
        <taxon>Sphagnophytina</taxon>
        <taxon>Sphagnopsida</taxon>
        <taxon>Sphagnales</taxon>
        <taxon>Sphagnaceae</taxon>
        <taxon>Sphagnum</taxon>
    </lineage>
</organism>
<dbReference type="PANTHER" id="PTHR33831:SF4">
    <property type="entry name" value="GPI-ANCHORED PROTEIN"/>
    <property type="match status" value="1"/>
</dbReference>
<evidence type="ECO:0000259" key="4">
    <source>
        <dbReference type="Pfam" id="PF26584"/>
    </source>
</evidence>
<proteinExistence type="predicted"/>
<reference evidence="5" key="1">
    <citation type="submission" date="2024-02" db="EMBL/GenBank/DDBJ databases">
        <authorList>
            <consortium name="ELIXIR-Norway"/>
            <consortium name="Elixir Norway"/>
        </authorList>
    </citation>
    <scope>NUCLEOTIDE SEQUENCE</scope>
</reference>
<name>A0ABP0WLB1_9BRYO</name>
<feature type="chain" id="PRO_5047515565" description="SPARK domain-containing protein" evidence="2">
    <location>
        <begin position="36"/>
        <end position="501"/>
    </location>
</feature>